<evidence type="ECO:0000313" key="10">
    <source>
        <dbReference type="EMBL" id="ANH80554.1"/>
    </source>
</evidence>
<evidence type="ECO:0000256" key="7">
    <source>
        <dbReference type="SAM" id="Phobius"/>
    </source>
</evidence>
<comment type="subcellular location">
    <subcellularLocation>
        <location evidence="1">Cytoplasm</location>
    </subcellularLocation>
</comment>
<feature type="domain" description="Histidine kinase/HSP90-like ATPase" evidence="8">
    <location>
        <begin position="542"/>
        <end position="630"/>
    </location>
</feature>
<dbReference type="PANTHER" id="PTHR46630:SF1">
    <property type="entry name" value="TETRATRICOPEPTIDE REPEAT PROTEIN 29"/>
    <property type="match status" value="1"/>
</dbReference>
<dbReference type="Pfam" id="PF13424">
    <property type="entry name" value="TPR_12"/>
    <property type="match status" value="2"/>
</dbReference>
<dbReference type="KEGG" id="nia:A8C56_05715"/>
<dbReference type="STRING" id="1176587.A8C56_05715"/>
<dbReference type="Pfam" id="PF07730">
    <property type="entry name" value="HisKA_3"/>
    <property type="match status" value="1"/>
</dbReference>
<evidence type="ECO:0000256" key="2">
    <source>
        <dbReference type="ARBA" id="ARBA00022490"/>
    </source>
</evidence>
<dbReference type="SUPFAM" id="SSF55874">
    <property type="entry name" value="ATPase domain of HSP90 chaperone/DNA topoisomerase II/histidine kinase"/>
    <property type="match status" value="1"/>
</dbReference>
<keyword evidence="7" id="KW-0472">Membrane</keyword>
<dbReference type="Gene3D" id="1.20.5.1930">
    <property type="match status" value="1"/>
</dbReference>
<dbReference type="Gene3D" id="1.25.40.10">
    <property type="entry name" value="Tetratricopeptide repeat domain"/>
    <property type="match status" value="2"/>
</dbReference>
<dbReference type="Pfam" id="PF02518">
    <property type="entry name" value="HATPase_c"/>
    <property type="match status" value="1"/>
</dbReference>
<proteinExistence type="inferred from homology"/>
<dbReference type="Gene3D" id="3.30.565.10">
    <property type="entry name" value="Histidine kinase-like ATPase, C-terminal domain"/>
    <property type="match status" value="1"/>
</dbReference>
<reference evidence="10 11" key="1">
    <citation type="submission" date="2016-05" db="EMBL/GenBank/DDBJ databases">
        <title>Niabella ginsenosidivorans BS26 whole genome sequencing.</title>
        <authorList>
            <person name="Im W.T."/>
            <person name="Siddiqi M.Z."/>
        </authorList>
    </citation>
    <scope>NUCLEOTIDE SEQUENCE [LARGE SCALE GENOMIC DNA]</scope>
    <source>
        <strain evidence="10 11">BS26</strain>
    </source>
</reference>
<name>A0A1A9I1W1_9BACT</name>
<feature type="domain" description="Signal transduction histidine kinase subgroup 3 dimerisation and phosphoacceptor" evidence="9">
    <location>
        <begin position="437"/>
        <end position="497"/>
    </location>
</feature>
<feature type="repeat" description="TPR" evidence="6">
    <location>
        <begin position="168"/>
        <end position="201"/>
    </location>
</feature>
<evidence type="ECO:0000256" key="4">
    <source>
        <dbReference type="ARBA" id="ARBA00022803"/>
    </source>
</evidence>
<dbReference type="InterPro" id="IPR003594">
    <property type="entry name" value="HATPase_dom"/>
</dbReference>
<dbReference type="GO" id="GO:0000155">
    <property type="term" value="F:phosphorelay sensor kinase activity"/>
    <property type="evidence" value="ECO:0007669"/>
    <property type="project" value="InterPro"/>
</dbReference>
<evidence type="ECO:0000259" key="8">
    <source>
        <dbReference type="Pfam" id="PF02518"/>
    </source>
</evidence>
<dbReference type="RefSeq" id="WP_067753220.1">
    <property type="nucleotide sequence ID" value="NZ_CP015772.1"/>
</dbReference>
<keyword evidence="2" id="KW-0963">Cytoplasm</keyword>
<comment type="similarity">
    <text evidence="5">Belongs to the Rap family.</text>
</comment>
<dbReference type="Pfam" id="PF13181">
    <property type="entry name" value="TPR_8"/>
    <property type="match status" value="1"/>
</dbReference>
<feature type="transmembrane region" description="Helical" evidence="7">
    <location>
        <begin position="398"/>
        <end position="419"/>
    </location>
</feature>
<dbReference type="SUPFAM" id="SSF48452">
    <property type="entry name" value="TPR-like"/>
    <property type="match status" value="2"/>
</dbReference>
<dbReference type="AlphaFoldDB" id="A0A1A9I1W1"/>
<dbReference type="GO" id="GO:0016020">
    <property type="term" value="C:membrane"/>
    <property type="evidence" value="ECO:0007669"/>
    <property type="project" value="InterPro"/>
</dbReference>
<keyword evidence="7" id="KW-1133">Transmembrane helix</keyword>
<evidence type="ECO:0000256" key="6">
    <source>
        <dbReference type="PROSITE-ProRule" id="PRU00339"/>
    </source>
</evidence>
<dbReference type="PROSITE" id="PS50005">
    <property type="entry name" value="TPR"/>
    <property type="match status" value="1"/>
</dbReference>
<evidence type="ECO:0000256" key="5">
    <source>
        <dbReference type="ARBA" id="ARBA00038253"/>
    </source>
</evidence>
<evidence type="ECO:0000256" key="3">
    <source>
        <dbReference type="ARBA" id="ARBA00022737"/>
    </source>
</evidence>
<evidence type="ECO:0000313" key="11">
    <source>
        <dbReference type="Proteomes" id="UP000077667"/>
    </source>
</evidence>
<dbReference type="InterPro" id="IPR051476">
    <property type="entry name" value="Bac_ResReg_Asp_Phosphatase"/>
</dbReference>
<dbReference type="SMART" id="SM00028">
    <property type="entry name" value="TPR"/>
    <property type="match status" value="6"/>
</dbReference>
<dbReference type="GO" id="GO:0046983">
    <property type="term" value="F:protein dimerization activity"/>
    <property type="evidence" value="ECO:0007669"/>
    <property type="project" value="InterPro"/>
</dbReference>
<dbReference type="PANTHER" id="PTHR46630">
    <property type="entry name" value="TETRATRICOPEPTIDE REPEAT PROTEIN 29"/>
    <property type="match status" value="1"/>
</dbReference>
<keyword evidence="3" id="KW-0677">Repeat</keyword>
<dbReference type="InterPro" id="IPR011990">
    <property type="entry name" value="TPR-like_helical_dom_sf"/>
</dbReference>
<dbReference type="GO" id="GO:0005737">
    <property type="term" value="C:cytoplasm"/>
    <property type="evidence" value="ECO:0007669"/>
    <property type="project" value="UniProtKB-SubCell"/>
</dbReference>
<keyword evidence="10" id="KW-0808">Transferase</keyword>
<dbReference type="InterPro" id="IPR036890">
    <property type="entry name" value="HATPase_C_sf"/>
</dbReference>
<protein>
    <submittedName>
        <fullName evidence="10">Histidine kinase</fullName>
    </submittedName>
</protein>
<accession>A0A1A9I1W1</accession>
<keyword evidence="10" id="KW-0418">Kinase</keyword>
<dbReference type="EMBL" id="CP015772">
    <property type="protein sequence ID" value="ANH80554.1"/>
    <property type="molecule type" value="Genomic_DNA"/>
</dbReference>
<keyword evidence="4 6" id="KW-0802">TPR repeat</keyword>
<dbReference type="InterPro" id="IPR011712">
    <property type="entry name" value="Sig_transdc_His_kin_sub3_dim/P"/>
</dbReference>
<keyword evidence="11" id="KW-1185">Reference proteome</keyword>
<dbReference type="InterPro" id="IPR019734">
    <property type="entry name" value="TPR_rpt"/>
</dbReference>
<keyword evidence="7" id="KW-0812">Transmembrane</keyword>
<sequence length="638" mass="72017">MKLSGVIFLILVTGLTGTTWMGCQNGASQQVTHMTAEAKGIIAMPDSPAKVDSIIVYTGRNRKKSTLDTLFKIGFELVERLKYRQAEPKLLDAYGVYNRDFSRYDIALESHQKSIELARKNKDVHTEIRALNNIGVVYRRLDENGKAITNHMAALRLAEKTGDDFSASVALNSIGNIHIVLGNYDDAIRYFQKGLPIAQKAKNYLGMAMNYNNIGEAYELKRELDSADSYYKQSLFYNEKIKSAKGIAISYNSIGSILKKEGKLNEALTLFKKARIITDTLGDEIYRAGNYNSLGDIYLRLKQYDSSRNKFLSALVIAKSIGTMTEARNAYEGLMRLNEQTGHLDSALNYSKLFKAYSDSIVAESNNLHVRQMEALYSTEKERAKINALETKRRNDHIFGFGALILFILILVSGILYYLRYRLLEHNKRLQQQLEIRTQIASDLHDDMGSSLSSIHIFSELLRKSGNNKEELLTKIEENARDTLDALDDIIWLVKPTNDRFENLCQHIREYAVPMFESKEIRFTIDFPESIAEIPLPMDVRRNIFLIIKESVNNLVKYSQCTEAAITAIDEDTVIFFAIKDNGIGFDAAKLTNRNGVKNIQARAKSMKADIKITTASGAGTLVEFWVKKDRTAAAEAS</sequence>
<evidence type="ECO:0000256" key="1">
    <source>
        <dbReference type="ARBA" id="ARBA00004496"/>
    </source>
</evidence>
<organism evidence="10 11">
    <name type="scientific">Niabella ginsenosidivorans</name>
    <dbReference type="NCBI Taxonomy" id="1176587"/>
    <lineage>
        <taxon>Bacteria</taxon>
        <taxon>Pseudomonadati</taxon>
        <taxon>Bacteroidota</taxon>
        <taxon>Chitinophagia</taxon>
        <taxon>Chitinophagales</taxon>
        <taxon>Chitinophagaceae</taxon>
        <taxon>Niabella</taxon>
    </lineage>
</organism>
<dbReference type="Proteomes" id="UP000077667">
    <property type="component" value="Chromosome"/>
</dbReference>
<dbReference type="PROSITE" id="PS51257">
    <property type="entry name" value="PROKAR_LIPOPROTEIN"/>
    <property type="match status" value="1"/>
</dbReference>
<evidence type="ECO:0000259" key="9">
    <source>
        <dbReference type="Pfam" id="PF07730"/>
    </source>
</evidence>
<gene>
    <name evidence="10" type="ORF">A8C56_05715</name>
</gene>
<dbReference type="OrthoDB" id="1523646at2"/>